<dbReference type="GO" id="GO:0048471">
    <property type="term" value="C:perinuclear region of cytoplasm"/>
    <property type="evidence" value="ECO:0007669"/>
    <property type="project" value="UniProtKB-SubCell"/>
</dbReference>
<dbReference type="Pfam" id="PF04628">
    <property type="entry name" value="Sedlin_N"/>
    <property type="match status" value="1"/>
</dbReference>
<proteinExistence type="inferred from homology"/>
<comment type="similarity">
    <text evidence="2">Belongs to the TRAPP small subunits family. Sedlin subfamily.</text>
</comment>
<evidence type="ECO:0000313" key="5">
    <source>
        <dbReference type="Proteomes" id="UP000242450"/>
    </source>
</evidence>
<organism evidence="4 5">
    <name type="scientific">Cervus elaphus hippelaphus</name>
    <name type="common">European red deer</name>
    <dbReference type="NCBI Taxonomy" id="46360"/>
    <lineage>
        <taxon>Eukaryota</taxon>
        <taxon>Metazoa</taxon>
        <taxon>Chordata</taxon>
        <taxon>Craniata</taxon>
        <taxon>Vertebrata</taxon>
        <taxon>Euteleostomi</taxon>
        <taxon>Mammalia</taxon>
        <taxon>Eutheria</taxon>
        <taxon>Laurasiatheria</taxon>
        <taxon>Artiodactyla</taxon>
        <taxon>Ruminantia</taxon>
        <taxon>Pecora</taxon>
        <taxon>Cervidae</taxon>
        <taxon>Cervinae</taxon>
        <taxon>Cervus</taxon>
    </lineage>
</organism>
<feature type="non-terminal residue" evidence="4">
    <location>
        <position position="77"/>
    </location>
</feature>
<name>A0A212C0I2_CEREH</name>
<dbReference type="PANTHER" id="PTHR12403">
    <property type="entry name" value="TRAFFICKING PROTEIN PARTICLE COMPLEX SUBUNIT 2"/>
    <property type="match status" value="1"/>
</dbReference>
<evidence type="ECO:0000313" key="4">
    <source>
        <dbReference type="EMBL" id="OWJ99518.1"/>
    </source>
</evidence>
<dbReference type="InterPro" id="IPR011012">
    <property type="entry name" value="Longin-like_dom_sf"/>
</dbReference>
<sequence>MSGIFYFIISHYDNPVFEMEFLPAGKAESKDDHHHLTQFKPHAVLDFIVENMWLLKKMYLKMVEKSREWFVSTFLTV</sequence>
<evidence type="ECO:0000256" key="3">
    <source>
        <dbReference type="ARBA" id="ARBA00022892"/>
    </source>
</evidence>
<dbReference type="GO" id="GO:0006888">
    <property type="term" value="P:endoplasmic reticulum to Golgi vesicle-mediated transport"/>
    <property type="evidence" value="ECO:0007669"/>
    <property type="project" value="InterPro"/>
</dbReference>
<evidence type="ECO:0000256" key="1">
    <source>
        <dbReference type="ARBA" id="ARBA00004556"/>
    </source>
</evidence>
<accession>A0A212C0I2</accession>
<reference evidence="4 5" key="1">
    <citation type="journal article" date="2018" name="Mol. Genet. Genomics">
        <title>The red deer Cervus elaphus genome CerEla1.0: sequencing, annotating, genes, and chromosomes.</title>
        <authorList>
            <person name="Bana N.A."/>
            <person name="Nyiri A."/>
            <person name="Nagy J."/>
            <person name="Frank K."/>
            <person name="Nagy T."/>
            <person name="Steger V."/>
            <person name="Schiller M."/>
            <person name="Lakatos P."/>
            <person name="Sugar L."/>
            <person name="Horn P."/>
            <person name="Barta E."/>
            <person name="Orosz L."/>
        </authorList>
    </citation>
    <scope>NUCLEOTIDE SEQUENCE [LARGE SCALE GENOMIC DNA]</scope>
    <source>
        <strain evidence="4">Hungarian</strain>
    </source>
</reference>
<dbReference type="AlphaFoldDB" id="A0A212C0I2"/>
<keyword evidence="3" id="KW-0931">ER-Golgi transport</keyword>
<protein>
    <submittedName>
        <fullName evidence="4">TRAPPC2</fullName>
    </submittedName>
</protein>
<comment type="caution">
    <text evidence="4">The sequence shown here is derived from an EMBL/GenBank/DDBJ whole genome shotgun (WGS) entry which is preliminary data.</text>
</comment>
<keyword evidence="5" id="KW-1185">Reference proteome</keyword>
<dbReference type="OrthoDB" id="10252102at2759"/>
<dbReference type="Proteomes" id="UP000242450">
    <property type="component" value="Chromosome X"/>
</dbReference>
<keyword evidence="3" id="KW-0813">Transport</keyword>
<dbReference type="EMBL" id="MKHE01000034">
    <property type="protein sequence ID" value="OWJ99518.1"/>
    <property type="molecule type" value="Genomic_DNA"/>
</dbReference>
<dbReference type="SUPFAM" id="SSF64356">
    <property type="entry name" value="SNARE-like"/>
    <property type="match status" value="1"/>
</dbReference>
<dbReference type="Gene3D" id="3.30.450.70">
    <property type="match status" value="1"/>
</dbReference>
<dbReference type="InterPro" id="IPR006722">
    <property type="entry name" value="Sedlin"/>
</dbReference>
<comment type="subcellular location">
    <subcellularLocation>
        <location evidence="1">Cytoplasm</location>
        <location evidence="1">Perinuclear region</location>
    </subcellularLocation>
</comment>
<evidence type="ECO:0000256" key="2">
    <source>
        <dbReference type="ARBA" id="ARBA00006626"/>
    </source>
</evidence>
<gene>
    <name evidence="4" type="ORF">Celaphus_00009708</name>
</gene>